<feature type="transmembrane region" description="Helical" evidence="1">
    <location>
        <begin position="206"/>
        <end position="224"/>
    </location>
</feature>
<proteinExistence type="predicted"/>
<protein>
    <submittedName>
        <fullName evidence="2">Uncharacterized protein</fullName>
    </submittedName>
</protein>
<feature type="transmembrane region" description="Helical" evidence="1">
    <location>
        <begin position="5"/>
        <end position="22"/>
    </location>
</feature>
<comment type="caution">
    <text evidence="2">The sequence shown here is derived from an EMBL/GenBank/DDBJ whole genome shotgun (WGS) entry which is preliminary data.</text>
</comment>
<evidence type="ECO:0000313" key="2">
    <source>
        <dbReference type="EMBL" id="MCK6259519.1"/>
    </source>
</evidence>
<keyword evidence="3" id="KW-1185">Reference proteome</keyword>
<accession>A0A9X1XEV2</accession>
<dbReference type="Proteomes" id="UP001139011">
    <property type="component" value="Unassembled WGS sequence"/>
</dbReference>
<evidence type="ECO:0000313" key="3">
    <source>
        <dbReference type="Proteomes" id="UP001139011"/>
    </source>
</evidence>
<gene>
    <name evidence="2" type="ORF">LCY76_23390</name>
</gene>
<organism evidence="2 3">
    <name type="scientific">Fictibacillus marinisediminis</name>
    <dbReference type="NCBI Taxonomy" id="2878389"/>
    <lineage>
        <taxon>Bacteria</taxon>
        <taxon>Bacillati</taxon>
        <taxon>Bacillota</taxon>
        <taxon>Bacilli</taxon>
        <taxon>Bacillales</taxon>
        <taxon>Fictibacillaceae</taxon>
        <taxon>Fictibacillus</taxon>
    </lineage>
</organism>
<dbReference type="AlphaFoldDB" id="A0A9X1XEV2"/>
<keyword evidence="1" id="KW-0472">Membrane</keyword>
<keyword evidence="1" id="KW-0812">Transmembrane</keyword>
<sequence length="253" mass="29243">MKEIFNTIALFLSLAGLIYFAIGGNDYITILIATTIILIRLFIMNWKWNRSTLIFGLIIAVVFLYGLFSFFYDHPWIKKFILENHWYDYIIISGFLIAAIDTLLSTANIYLDAGITKAKGGSVSKRSLFSFFFTSVLIILIIVLLSTVTIAKSVQLIDVKYNSKLTSTEVSSIISAIQKDENMSIMNRHHLEQKLKSINKTSDIDLFILCVSLILPGMILVNWTNKFHKKYIKKWFCKYRLLYLYIFKNKNNI</sequence>
<reference evidence="2" key="1">
    <citation type="submission" date="2021-09" db="EMBL/GenBank/DDBJ databases">
        <title>Genome analysis of Fictibacillus sp. KIGAM418 isolated from marine sediment.</title>
        <authorList>
            <person name="Seo M.-J."/>
            <person name="Cho E.-S."/>
            <person name="Hwang C.Y."/>
        </authorList>
    </citation>
    <scope>NUCLEOTIDE SEQUENCE</scope>
    <source>
        <strain evidence="2">KIGAM418</strain>
    </source>
</reference>
<dbReference type="EMBL" id="JAIWJX010000004">
    <property type="protein sequence ID" value="MCK6259519.1"/>
    <property type="molecule type" value="Genomic_DNA"/>
</dbReference>
<name>A0A9X1XEV2_9BACL</name>
<feature type="transmembrane region" description="Helical" evidence="1">
    <location>
        <begin position="91"/>
        <end position="111"/>
    </location>
</feature>
<dbReference type="RefSeq" id="WP_248254884.1">
    <property type="nucleotide sequence ID" value="NZ_JAIWJX010000004.1"/>
</dbReference>
<keyword evidence="1" id="KW-1133">Transmembrane helix</keyword>
<evidence type="ECO:0000256" key="1">
    <source>
        <dbReference type="SAM" id="Phobius"/>
    </source>
</evidence>
<feature type="transmembrane region" description="Helical" evidence="1">
    <location>
        <begin position="131"/>
        <end position="151"/>
    </location>
</feature>
<feature type="transmembrane region" description="Helical" evidence="1">
    <location>
        <begin position="53"/>
        <end position="71"/>
    </location>
</feature>
<feature type="transmembrane region" description="Helical" evidence="1">
    <location>
        <begin position="28"/>
        <end position="46"/>
    </location>
</feature>